<evidence type="ECO:0000313" key="4">
    <source>
        <dbReference type="Proteomes" id="UP000266723"/>
    </source>
</evidence>
<proteinExistence type="predicted"/>
<feature type="compositionally biased region" description="Basic and acidic residues" evidence="1">
    <location>
        <begin position="17"/>
        <end position="32"/>
    </location>
</feature>
<reference evidence="3" key="2">
    <citation type="submission" date="2019-12" db="EMBL/GenBank/DDBJ databases">
        <authorList>
            <person name="Studholme D.J."/>
            <person name="Sarris P."/>
        </authorList>
    </citation>
    <scope>NUCLEOTIDE SEQUENCE</scope>
    <source>
        <strain evidence="3">PFS-1207/04</strain>
        <tissue evidence="3">Leaf</tissue>
    </source>
</reference>
<name>A0A8S9J099_BRACR</name>
<reference evidence="2" key="1">
    <citation type="submission" date="2019-12" db="EMBL/GenBank/DDBJ databases">
        <title>Genome sequencing and annotation of Brassica cretica.</title>
        <authorList>
            <person name="Studholme D.J."/>
            <person name="Sarris P.F."/>
        </authorList>
    </citation>
    <scope>NUCLEOTIDE SEQUENCE</scope>
    <source>
        <strain evidence="2">PFS-102/07</strain>
        <tissue evidence="2">Leaf</tissue>
    </source>
</reference>
<sequence>MTRFTTATTMNNTSAIKPRDMRKQGKRSEETHPGCIHRASPDTRKEDINLKTPSRLS</sequence>
<evidence type="ECO:0000313" key="2">
    <source>
        <dbReference type="EMBL" id="KAF2575053.1"/>
    </source>
</evidence>
<organism evidence="2">
    <name type="scientific">Brassica cretica</name>
    <name type="common">Mustard</name>
    <dbReference type="NCBI Taxonomy" id="69181"/>
    <lineage>
        <taxon>Eukaryota</taxon>
        <taxon>Viridiplantae</taxon>
        <taxon>Streptophyta</taxon>
        <taxon>Embryophyta</taxon>
        <taxon>Tracheophyta</taxon>
        <taxon>Spermatophyta</taxon>
        <taxon>Magnoliopsida</taxon>
        <taxon>eudicotyledons</taxon>
        <taxon>Gunneridae</taxon>
        <taxon>Pentapetalae</taxon>
        <taxon>rosids</taxon>
        <taxon>malvids</taxon>
        <taxon>Brassicales</taxon>
        <taxon>Brassicaceae</taxon>
        <taxon>Brassiceae</taxon>
        <taxon>Brassica</taxon>
    </lineage>
</organism>
<dbReference type="EMBL" id="QGKY02001015">
    <property type="protein sequence ID" value="KAF2575053.1"/>
    <property type="molecule type" value="Genomic_DNA"/>
</dbReference>
<evidence type="ECO:0000313" key="3">
    <source>
        <dbReference type="EMBL" id="KAF3565416.1"/>
    </source>
</evidence>
<dbReference type="AlphaFoldDB" id="A0A8S9J099"/>
<dbReference type="Proteomes" id="UP000266723">
    <property type="component" value="Unassembled WGS sequence"/>
</dbReference>
<accession>A0A8S9J099</accession>
<protein>
    <submittedName>
        <fullName evidence="2">Uncharacterized protein</fullName>
    </submittedName>
</protein>
<feature type="compositionally biased region" description="Low complexity" evidence="1">
    <location>
        <begin position="1"/>
        <end position="13"/>
    </location>
</feature>
<comment type="caution">
    <text evidence="2">The sequence shown here is derived from an EMBL/GenBank/DDBJ whole genome shotgun (WGS) entry which is preliminary data.</text>
</comment>
<dbReference type="EMBL" id="QGKV02000759">
    <property type="protein sequence ID" value="KAF3565416.1"/>
    <property type="molecule type" value="Genomic_DNA"/>
</dbReference>
<gene>
    <name evidence="3" type="ORF">DY000_02015290</name>
    <name evidence="2" type="ORF">F2Q70_00003408</name>
</gene>
<keyword evidence="4" id="KW-1185">Reference proteome</keyword>
<evidence type="ECO:0000256" key="1">
    <source>
        <dbReference type="SAM" id="MobiDB-lite"/>
    </source>
</evidence>
<feature type="compositionally biased region" description="Basic and acidic residues" evidence="1">
    <location>
        <begin position="39"/>
        <end position="49"/>
    </location>
</feature>
<feature type="region of interest" description="Disordered" evidence="1">
    <location>
        <begin position="1"/>
        <end position="57"/>
    </location>
</feature>
<reference evidence="3 4" key="3">
    <citation type="journal article" date="2020" name="BMC Genomics">
        <title>Intraspecific diversification of the crop wild relative Brassica cretica Lam. using demographic model selection.</title>
        <authorList>
            <person name="Kioukis A."/>
            <person name="Michalopoulou V.A."/>
            <person name="Briers L."/>
            <person name="Pirintsos S."/>
            <person name="Studholme D.J."/>
            <person name="Pavlidis P."/>
            <person name="Sarris P.F."/>
        </authorList>
    </citation>
    <scope>NUCLEOTIDE SEQUENCE [LARGE SCALE GENOMIC DNA]</scope>
    <source>
        <strain evidence="4">cv. PFS-1207/04</strain>
        <strain evidence="3">PFS-1207/04</strain>
    </source>
</reference>